<evidence type="ECO:0000313" key="2">
    <source>
        <dbReference type="EMBL" id="MBY8881577.1"/>
    </source>
</evidence>
<dbReference type="EMBL" id="JAINZZ010000051">
    <property type="protein sequence ID" value="MBY8881577.1"/>
    <property type="molecule type" value="Genomic_DNA"/>
</dbReference>
<accession>A0ABS7QEL4</accession>
<name>A0ABS7QEL4_9ACTN</name>
<dbReference type="Proteomes" id="UP000778578">
    <property type="component" value="Unassembled WGS sequence"/>
</dbReference>
<feature type="region of interest" description="Disordered" evidence="1">
    <location>
        <begin position="1"/>
        <end position="33"/>
    </location>
</feature>
<evidence type="ECO:0000313" key="3">
    <source>
        <dbReference type="Proteomes" id="UP000778578"/>
    </source>
</evidence>
<dbReference type="Pfam" id="PF19561">
    <property type="entry name" value="DUF6083"/>
    <property type="match status" value="1"/>
</dbReference>
<sequence length="290" mass="32846">MHSTPHHPRHRWDGSRTNARPHRSLRLAPEPGTPLLRAGQTGRCRDCGNLIEWYHRPDHRPVPLHPKELPADFVPETNRWSVSAGIAYPAGDGTAWCRVPHAALCPAHPSEPVTEQLAALRRTMATYTRRLIDTGRFTPQRPAPARHHPNRPARPVVQILGIRYLAAHQVEDIHCLARSTSTRARCTQPLADPTCTPGTWRLLPVTVSTSRQLALPGQADMLVYDLMGLPYTEQVRWRSQRCRHHTATRAEMATSDWEPFDPLVHHEHIRTDLPDPAPRSSRATSRCHYT</sequence>
<organism evidence="2 3">
    <name type="scientific">Actinacidiphila acidipaludis</name>
    <dbReference type="NCBI Taxonomy" id="2873382"/>
    <lineage>
        <taxon>Bacteria</taxon>
        <taxon>Bacillati</taxon>
        <taxon>Actinomycetota</taxon>
        <taxon>Actinomycetes</taxon>
        <taxon>Kitasatosporales</taxon>
        <taxon>Streptomycetaceae</taxon>
        <taxon>Actinacidiphila</taxon>
    </lineage>
</organism>
<dbReference type="InterPro" id="IPR045729">
    <property type="entry name" value="DUF6083"/>
</dbReference>
<feature type="region of interest" description="Disordered" evidence="1">
    <location>
        <begin position="269"/>
        <end position="290"/>
    </location>
</feature>
<evidence type="ECO:0000256" key="1">
    <source>
        <dbReference type="SAM" id="MobiDB-lite"/>
    </source>
</evidence>
<protein>
    <recommendedName>
        <fullName evidence="4">C2H2-type domain-containing protein</fullName>
    </recommendedName>
</protein>
<evidence type="ECO:0008006" key="4">
    <source>
        <dbReference type="Google" id="ProtNLM"/>
    </source>
</evidence>
<gene>
    <name evidence="2" type="ORF">K7862_28640</name>
</gene>
<dbReference type="RefSeq" id="WP_222967554.1">
    <property type="nucleotide sequence ID" value="NZ_JAINZZ010000051.1"/>
</dbReference>
<comment type="caution">
    <text evidence="2">The sequence shown here is derived from an EMBL/GenBank/DDBJ whole genome shotgun (WGS) entry which is preliminary data.</text>
</comment>
<reference evidence="2 3" key="1">
    <citation type="submission" date="2021-08" db="EMBL/GenBank/DDBJ databases">
        <title>WGS of actinomycetes from Thailand.</title>
        <authorList>
            <person name="Thawai C."/>
        </authorList>
    </citation>
    <scope>NUCLEOTIDE SEQUENCE [LARGE SCALE GENOMIC DNA]</scope>
    <source>
        <strain evidence="2 3">PLK6-54</strain>
    </source>
</reference>
<keyword evidence="3" id="KW-1185">Reference proteome</keyword>
<proteinExistence type="predicted"/>
<feature type="compositionally biased region" description="Basic residues" evidence="1">
    <location>
        <begin position="1"/>
        <end position="10"/>
    </location>
</feature>